<dbReference type="AlphaFoldDB" id="A0A1I7RJE8"/>
<reference evidence="2" key="2">
    <citation type="submission" date="2020-09" db="EMBL/GenBank/DDBJ databases">
        <authorList>
            <person name="Kikuchi T."/>
        </authorList>
    </citation>
    <scope>NUCLEOTIDE SEQUENCE</scope>
    <source>
        <strain evidence="2">Ka4C1</strain>
    </source>
</reference>
<keyword evidence="1" id="KW-0732">Signal</keyword>
<dbReference type="Proteomes" id="UP000582659">
    <property type="component" value="Unassembled WGS sequence"/>
</dbReference>
<proteinExistence type="predicted"/>
<name>A0A1I7RJE8_BURXY</name>
<feature type="chain" id="PRO_5036021813" evidence="1">
    <location>
        <begin position="20"/>
        <end position="84"/>
    </location>
</feature>
<dbReference type="EMBL" id="CAJFCV020000006">
    <property type="protein sequence ID" value="CAG9128834.1"/>
    <property type="molecule type" value="Genomic_DNA"/>
</dbReference>
<evidence type="ECO:0000313" key="3">
    <source>
        <dbReference type="Proteomes" id="UP000095284"/>
    </source>
</evidence>
<dbReference type="Proteomes" id="UP000659654">
    <property type="component" value="Unassembled WGS sequence"/>
</dbReference>
<evidence type="ECO:0000256" key="1">
    <source>
        <dbReference type="SAM" id="SignalP"/>
    </source>
</evidence>
<organism evidence="3 5">
    <name type="scientific">Bursaphelenchus xylophilus</name>
    <name type="common">Pinewood nematode worm</name>
    <name type="synonym">Aphelenchoides xylophilus</name>
    <dbReference type="NCBI Taxonomy" id="6326"/>
    <lineage>
        <taxon>Eukaryota</taxon>
        <taxon>Metazoa</taxon>
        <taxon>Ecdysozoa</taxon>
        <taxon>Nematoda</taxon>
        <taxon>Chromadorea</taxon>
        <taxon>Rhabditida</taxon>
        <taxon>Tylenchina</taxon>
        <taxon>Tylenchomorpha</taxon>
        <taxon>Aphelenchoidea</taxon>
        <taxon>Aphelenchoididae</taxon>
        <taxon>Bursaphelenchus</taxon>
    </lineage>
</organism>
<sequence length="84" mass="9360">MMMKQNIDLMVFVFGVALAFMLVERPGAGNSEQKFVCIKVSAMNSNLLPASSNLHYSDSSNIRCMPKEELFKLKSRIQTKAGSE</sequence>
<dbReference type="OrthoDB" id="10465345at2759"/>
<feature type="signal peptide" evidence="1">
    <location>
        <begin position="1"/>
        <end position="19"/>
    </location>
</feature>
<keyword evidence="4" id="KW-1185">Reference proteome</keyword>
<evidence type="ECO:0000313" key="5">
    <source>
        <dbReference type="WBParaSite" id="BXY_0083000.1"/>
    </source>
</evidence>
<accession>A0A1I7RJE8</accession>
<reference evidence="5" key="1">
    <citation type="submission" date="2016-11" db="UniProtKB">
        <authorList>
            <consortium name="WormBaseParasite"/>
        </authorList>
    </citation>
    <scope>IDENTIFICATION</scope>
</reference>
<dbReference type="Proteomes" id="UP000095284">
    <property type="component" value="Unplaced"/>
</dbReference>
<evidence type="ECO:0000313" key="4">
    <source>
        <dbReference type="Proteomes" id="UP000659654"/>
    </source>
</evidence>
<dbReference type="EMBL" id="CAJFDI010000006">
    <property type="protein sequence ID" value="CAD5233564.1"/>
    <property type="molecule type" value="Genomic_DNA"/>
</dbReference>
<evidence type="ECO:0000313" key="2">
    <source>
        <dbReference type="EMBL" id="CAD5233564.1"/>
    </source>
</evidence>
<protein>
    <submittedName>
        <fullName evidence="2">(pine wood nematode) hypothetical protein</fullName>
    </submittedName>
</protein>
<dbReference type="WBParaSite" id="BXY_0083000.1">
    <property type="protein sequence ID" value="BXY_0083000.1"/>
    <property type="gene ID" value="BXY_0083000"/>
</dbReference>
<gene>
    <name evidence="2" type="ORF">BXYJ_LOCUS13655</name>
</gene>